<reference evidence="1" key="1">
    <citation type="submission" date="2014-09" db="EMBL/GenBank/DDBJ databases">
        <authorList>
            <person name="Magalhaes I.L.F."/>
            <person name="Oliveira U."/>
            <person name="Santos F.R."/>
            <person name="Vidigal T.H.D.A."/>
            <person name="Brescovit A.D."/>
            <person name="Santos A.J."/>
        </authorList>
    </citation>
    <scope>NUCLEOTIDE SEQUENCE</scope>
    <source>
        <tissue evidence="1">Shoot tissue taken approximately 20 cm above the soil surface</tissue>
    </source>
</reference>
<accession>A0A0A8XN48</accession>
<protein>
    <submittedName>
        <fullName evidence="1">Uncharacterized protein</fullName>
    </submittedName>
</protein>
<dbReference type="AlphaFoldDB" id="A0A0A8XN48"/>
<dbReference type="EMBL" id="GBRH01283319">
    <property type="protein sequence ID" value="JAD14576.1"/>
    <property type="molecule type" value="Transcribed_RNA"/>
</dbReference>
<reference evidence="1" key="2">
    <citation type="journal article" date="2015" name="Data Brief">
        <title>Shoot transcriptome of the giant reed, Arundo donax.</title>
        <authorList>
            <person name="Barrero R.A."/>
            <person name="Guerrero F.D."/>
            <person name="Moolhuijzen P."/>
            <person name="Goolsby J.A."/>
            <person name="Tidwell J."/>
            <person name="Bellgard S.E."/>
            <person name="Bellgard M.I."/>
        </authorList>
    </citation>
    <scope>NUCLEOTIDE SEQUENCE</scope>
    <source>
        <tissue evidence="1">Shoot tissue taken approximately 20 cm above the soil surface</tissue>
    </source>
</reference>
<proteinExistence type="predicted"/>
<sequence>MGLPAHLPAGVFVALAMGV</sequence>
<evidence type="ECO:0000313" key="1">
    <source>
        <dbReference type="EMBL" id="JAD14576.1"/>
    </source>
</evidence>
<name>A0A0A8XN48_ARUDO</name>
<organism evidence="1">
    <name type="scientific">Arundo donax</name>
    <name type="common">Giant reed</name>
    <name type="synonym">Donax arundinaceus</name>
    <dbReference type="NCBI Taxonomy" id="35708"/>
    <lineage>
        <taxon>Eukaryota</taxon>
        <taxon>Viridiplantae</taxon>
        <taxon>Streptophyta</taxon>
        <taxon>Embryophyta</taxon>
        <taxon>Tracheophyta</taxon>
        <taxon>Spermatophyta</taxon>
        <taxon>Magnoliopsida</taxon>
        <taxon>Liliopsida</taxon>
        <taxon>Poales</taxon>
        <taxon>Poaceae</taxon>
        <taxon>PACMAD clade</taxon>
        <taxon>Arundinoideae</taxon>
        <taxon>Arundineae</taxon>
        <taxon>Arundo</taxon>
    </lineage>
</organism>